<accession>A0A7C4RME3</accession>
<dbReference type="SUPFAM" id="SSF52788">
    <property type="entry name" value="Phosphotyrosine protein phosphatases I"/>
    <property type="match status" value="1"/>
</dbReference>
<gene>
    <name evidence="4" type="ORF">ENS29_03350</name>
</gene>
<feature type="domain" description="NADPH-dependent FMN reductase-like" evidence="3">
    <location>
        <begin position="1"/>
        <end position="113"/>
    </location>
</feature>
<protein>
    <submittedName>
        <fullName evidence="4">Flavin reductase</fullName>
    </submittedName>
</protein>
<keyword evidence="2" id="KW-0288">FMN</keyword>
<evidence type="ECO:0000313" key="4">
    <source>
        <dbReference type="EMBL" id="HGU31875.1"/>
    </source>
</evidence>
<dbReference type="GO" id="GO:0016491">
    <property type="term" value="F:oxidoreductase activity"/>
    <property type="evidence" value="ECO:0007669"/>
    <property type="project" value="InterPro"/>
</dbReference>
<dbReference type="InterPro" id="IPR029039">
    <property type="entry name" value="Flavoprotein-like_sf"/>
</dbReference>
<dbReference type="InterPro" id="IPR051796">
    <property type="entry name" value="ISF_SsuE-like"/>
</dbReference>
<dbReference type="PANTHER" id="PTHR43278">
    <property type="entry name" value="NAD(P)H-DEPENDENT FMN-CONTAINING OXIDOREDUCTASE YWQN-RELATED"/>
    <property type="match status" value="1"/>
</dbReference>
<dbReference type="EMBL" id="DSUH01000071">
    <property type="protein sequence ID" value="HGU31875.1"/>
    <property type="molecule type" value="Genomic_DNA"/>
</dbReference>
<comment type="caution">
    <text evidence="4">The sequence shown here is derived from an EMBL/GenBank/DDBJ whole genome shotgun (WGS) entry which is preliminary data.</text>
</comment>
<sequence length="327" mass="36774">MLVLGLQGSPRRKSNTFILLDRFLQEARTKGCQTFMLEVCRKQILPCKELVICEKNGECPLLDDMHDQIYTLLRRADVVVMATPIFFYNVPAQLKALIDRTQTLWARKYRLALTDPKRSFRKGFVLAQGATRGKNLFEGLQLTTKYFFDAIGATPAGNLYYWKIEKPGDMAAHPTFSEDVRKAAADLLDPLVRRRRVLFVDRDGAGLAPMAWAFCQIHAGDRIDADFAGIAPAGTLRPFLETAMTAKGIDMGFFRPQSINELAPSFSPQQVVALGADVMETVASRFEKDPVEMTCWELPTFDTQDSEQISRLCKAIEEKVQESFGMA</sequence>
<dbReference type="Pfam" id="PF03358">
    <property type="entry name" value="FMN_red"/>
    <property type="match status" value="1"/>
</dbReference>
<proteinExistence type="predicted"/>
<dbReference type="InterPro" id="IPR036196">
    <property type="entry name" value="Ptyr_pPase_sf"/>
</dbReference>
<evidence type="ECO:0000259" key="3">
    <source>
        <dbReference type="Pfam" id="PF03358"/>
    </source>
</evidence>
<reference evidence="4" key="1">
    <citation type="journal article" date="2020" name="mSystems">
        <title>Genome- and Community-Level Interaction Insights into Carbon Utilization and Element Cycling Functions of Hydrothermarchaeota in Hydrothermal Sediment.</title>
        <authorList>
            <person name="Zhou Z."/>
            <person name="Liu Y."/>
            <person name="Xu W."/>
            <person name="Pan J."/>
            <person name="Luo Z.H."/>
            <person name="Li M."/>
        </authorList>
    </citation>
    <scope>NUCLEOTIDE SEQUENCE [LARGE SCALE GENOMIC DNA]</scope>
    <source>
        <strain evidence="4">SpSt-477</strain>
    </source>
</reference>
<name>A0A7C4RME3_9BACT</name>
<dbReference type="Gene3D" id="3.40.50.2300">
    <property type="match status" value="1"/>
</dbReference>
<dbReference type="AlphaFoldDB" id="A0A7C4RME3"/>
<evidence type="ECO:0000256" key="1">
    <source>
        <dbReference type="ARBA" id="ARBA00022630"/>
    </source>
</evidence>
<organism evidence="4">
    <name type="scientific">Desulfatirhabdium butyrativorans</name>
    <dbReference type="NCBI Taxonomy" id="340467"/>
    <lineage>
        <taxon>Bacteria</taxon>
        <taxon>Pseudomonadati</taxon>
        <taxon>Thermodesulfobacteriota</taxon>
        <taxon>Desulfobacteria</taxon>
        <taxon>Desulfobacterales</taxon>
        <taxon>Desulfatirhabdiaceae</taxon>
        <taxon>Desulfatirhabdium</taxon>
    </lineage>
</organism>
<dbReference type="InterPro" id="IPR005025">
    <property type="entry name" value="FMN_Rdtase-like_dom"/>
</dbReference>
<dbReference type="Gene3D" id="3.40.50.360">
    <property type="match status" value="1"/>
</dbReference>
<evidence type="ECO:0000256" key="2">
    <source>
        <dbReference type="ARBA" id="ARBA00022643"/>
    </source>
</evidence>
<dbReference type="PANTHER" id="PTHR43278:SF1">
    <property type="entry name" value="IRON-SULFUR FLAVOPROTEIN MJ1083"/>
    <property type="match status" value="1"/>
</dbReference>
<dbReference type="SUPFAM" id="SSF52218">
    <property type="entry name" value="Flavoproteins"/>
    <property type="match status" value="1"/>
</dbReference>
<keyword evidence="1" id="KW-0285">Flavoprotein</keyword>